<evidence type="ECO:0000313" key="1">
    <source>
        <dbReference type="EMBL" id="CEK49086.1"/>
    </source>
</evidence>
<proteinExistence type="predicted"/>
<accession>A0A0B6XZX3</accession>
<organism evidence="1">
    <name type="scientific">Arion vulgaris</name>
    <dbReference type="NCBI Taxonomy" id="1028688"/>
    <lineage>
        <taxon>Eukaryota</taxon>
        <taxon>Metazoa</taxon>
        <taxon>Spiralia</taxon>
        <taxon>Lophotrochozoa</taxon>
        <taxon>Mollusca</taxon>
        <taxon>Gastropoda</taxon>
        <taxon>Heterobranchia</taxon>
        <taxon>Euthyneura</taxon>
        <taxon>Panpulmonata</taxon>
        <taxon>Eupulmonata</taxon>
        <taxon>Stylommatophora</taxon>
        <taxon>Helicina</taxon>
        <taxon>Arionoidea</taxon>
        <taxon>Arionidae</taxon>
        <taxon>Arion</taxon>
    </lineage>
</organism>
<dbReference type="AlphaFoldDB" id="A0A0B6XZX3"/>
<gene>
    <name evidence="1" type="primary">ORF6354</name>
</gene>
<name>A0A0B6XZX3_9EUPU</name>
<sequence>YTERSQLQSTNSVASARVPVGQRDGITMRENMGKLNIMVWKKVNNGTGYRQ</sequence>
<protein>
    <submittedName>
        <fullName evidence="1">Uncharacterized protein</fullName>
    </submittedName>
</protein>
<feature type="non-terminal residue" evidence="1">
    <location>
        <position position="1"/>
    </location>
</feature>
<dbReference type="EMBL" id="HACG01002221">
    <property type="protein sequence ID" value="CEK49086.1"/>
    <property type="molecule type" value="Transcribed_RNA"/>
</dbReference>
<reference evidence="1" key="1">
    <citation type="submission" date="2014-12" db="EMBL/GenBank/DDBJ databases">
        <title>Insight into the proteome of Arion vulgaris.</title>
        <authorList>
            <person name="Aradska J."/>
            <person name="Bulat T."/>
            <person name="Smidak R."/>
            <person name="Sarate P."/>
            <person name="Gangsoo J."/>
            <person name="Sialana F."/>
            <person name="Bilban M."/>
            <person name="Lubec G."/>
        </authorList>
    </citation>
    <scope>NUCLEOTIDE SEQUENCE</scope>
    <source>
        <tissue evidence="1">Skin</tissue>
    </source>
</reference>